<dbReference type="Pfam" id="PF00482">
    <property type="entry name" value="T2SSF"/>
    <property type="match status" value="2"/>
</dbReference>
<organism evidence="10 11">
    <name type="scientific">Candidatus Geothrix odensensis</name>
    <dbReference type="NCBI Taxonomy" id="2954440"/>
    <lineage>
        <taxon>Bacteria</taxon>
        <taxon>Pseudomonadati</taxon>
        <taxon>Acidobacteriota</taxon>
        <taxon>Holophagae</taxon>
        <taxon>Holophagales</taxon>
        <taxon>Holophagaceae</taxon>
        <taxon>Geothrix</taxon>
    </lineage>
</organism>
<comment type="similarity">
    <text evidence="2">Belongs to the GSP F family.</text>
</comment>
<feature type="transmembrane region" description="Helical" evidence="8">
    <location>
        <begin position="370"/>
        <end position="390"/>
    </location>
</feature>
<dbReference type="PANTHER" id="PTHR30012">
    <property type="entry name" value="GENERAL SECRETION PATHWAY PROTEIN"/>
    <property type="match status" value="1"/>
</dbReference>
<accession>A0A936K673</accession>
<dbReference type="InterPro" id="IPR018076">
    <property type="entry name" value="T2SS_GspF_dom"/>
</dbReference>
<dbReference type="PRINTS" id="PR00812">
    <property type="entry name" value="BCTERIALGSPF"/>
</dbReference>
<feature type="domain" description="Type II secretion system protein GspF" evidence="9">
    <location>
        <begin position="267"/>
        <end position="389"/>
    </location>
</feature>
<dbReference type="GO" id="GO:0015628">
    <property type="term" value="P:protein secretion by the type II secretion system"/>
    <property type="evidence" value="ECO:0007669"/>
    <property type="project" value="TreeGrafter"/>
</dbReference>
<dbReference type="Proteomes" id="UP000709959">
    <property type="component" value="Unassembled WGS sequence"/>
</dbReference>
<feature type="transmembrane region" description="Helical" evidence="8">
    <location>
        <begin position="168"/>
        <end position="193"/>
    </location>
</feature>
<evidence type="ECO:0000256" key="7">
    <source>
        <dbReference type="ARBA" id="ARBA00023136"/>
    </source>
</evidence>
<gene>
    <name evidence="10" type="ORF">IPN91_09240</name>
</gene>
<feature type="transmembrane region" description="Helical" evidence="8">
    <location>
        <begin position="213"/>
        <end position="232"/>
    </location>
</feature>
<evidence type="ECO:0000256" key="1">
    <source>
        <dbReference type="ARBA" id="ARBA00004429"/>
    </source>
</evidence>
<keyword evidence="4" id="KW-0997">Cell inner membrane</keyword>
<dbReference type="InterPro" id="IPR003004">
    <property type="entry name" value="GspF/PilC"/>
</dbReference>
<dbReference type="EMBL" id="JADKCH010000009">
    <property type="protein sequence ID" value="MBK8572811.1"/>
    <property type="molecule type" value="Genomic_DNA"/>
</dbReference>
<dbReference type="GO" id="GO:0005886">
    <property type="term" value="C:plasma membrane"/>
    <property type="evidence" value="ECO:0007669"/>
    <property type="project" value="UniProtKB-SubCell"/>
</dbReference>
<dbReference type="PANTHER" id="PTHR30012:SF7">
    <property type="entry name" value="PROTEIN TRANSPORT PROTEIN HOFC HOMOLOG"/>
    <property type="match status" value="1"/>
</dbReference>
<keyword evidence="7 8" id="KW-0472">Membrane</keyword>
<dbReference type="FunFam" id="1.20.81.30:FF:000001">
    <property type="entry name" value="Type II secretion system protein F"/>
    <property type="match status" value="2"/>
</dbReference>
<dbReference type="Gene3D" id="1.20.81.30">
    <property type="entry name" value="Type II secretion system (T2SS), domain F"/>
    <property type="match status" value="2"/>
</dbReference>
<evidence type="ECO:0000256" key="8">
    <source>
        <dbReference type="SAM" id="Phobius"/>
    </source>
</evidence>
<dbReference type="InterPro" id="IPR042094">
    <property type="entry name" value="T2SS_GspF_sf"/>
</dbReference>
<protein>
    <submittedName>
        <fullName evidence="10">Type II secretion system F family protein</fullName>
    </submittedName>
</protein>
<evidence type="ECO:0000256" key="2">
    <source>
        <dbReference type="ARBA" id="ARBA00005745"/>
    </source>
</evidence>
<evidence type="ECO:0000259" key="9">
    <source>
        <dbReference type="Pfam" id="PF00482"/>
    </source>
</evidence>
<keyword evidence="5 8" id="KW-0812">Transmembrane</keyword>
<evidence type="ECO:0000313" key="10">
    <source>
        <dbReference type="EMBL" id="MBK8572811.1"/>
    </source>
</evidence>
<keyword evidence="6 8" id="KW-1133">Transmembrane helix</keyword>
<evidence type="ECO:0000256" key="6">
    <source>
        <dbReference type="ARBA" id="ARBA00022989"/>
    </source>
</evidence>
<dbReference type="AlphaFoldDB" id="A0A936K673"/>
<comment type="caution">
    <text evidence="10">The sequence shown here is derived from an EMBL/GenBank/DDBJ whole genome shotgun (WGS) entry which is preliminary data.</text>
</comment>
<sequence>MPAYAWKGKNRMGEVQEGVLVSDSRDAAATTLKRNGIEVMNIRVMAAEGGKSFGKVPAKALAIFTRQFSVMIDAGLPLVQCLEILGAQQDHKGFQRIIEAVRDDVEKGSTLQAALSKHPKAFNDLYVNMVGAGESGGILDIILQRLSGYIEKAVKLTAKVKGAMTYPVAVITIAISVVVIIMVKVIPVFSAMYDGLGSKLPFPTLVCMALSSALINYSWLIIIGVILVVVGLRQYYKTPVGHLQIDAVLLKIPIIGDVLRKVAVARFCRTLGTLISSGVPILEGMDITARTAGNMVIQNAILKSKDAVEQGRNISTPLAETKVFPPMVVQMVGVGEATGALDAMLSKVADFYEDEVDNAVANLTSLMEPVMIAMLGGIIGFIVVAMYLPIFNLANVFGKD</sequence>
<evidence type="ECO:0000256" key="3">
    <source>
        <dbReference type="ARBA" id="ARBA00022475"/>
    </source>
</evidence>
<reference evidence="10 11" key="1">
    <citation type="submission" date="2020-10" db="EMBL/GenBank/DDBJ databases">
        <title>Connecting structure to function with the recovery of over 1000 high-quality activated sludge metagenome-assembled genomes encoding full-length rRNA genes using long-read sequencing.</title>
        <authorList>
            <person name="Singleton C.M."/>
            <person name="Petriglieri F."/>
            <person name="Kristensen J.M."/>
            <person name="Kirkegaard R.H."/>
            <person name="Michaelsen T.Y."/>
            <person name="Andersen M.H."/>
            <person name="Karst S.M."/>
            <person name="Dueholm M.S."/>
            <person name="Nielsen P.H."/>
            <person name="Albertsen M."/>
        </authorList>
    </citation>
    <scope>NUCLEOTIDE SEQUENCE [LARGE SCALE GENOMIC DNA]</scope>
    <source>
        <strain evidence="10">OdNE_18-Q3-R46-58_MAXAC.008</strain>
    </source>
</reference>
<evidence type="ECO:0000256" key="4">
    <source>
        <dbReference type="ARBA" id="ARBA00022519"/>
    </source>
</evidence>
<keyword evidence="3" id="KW-1003">Cell membrane</keyword>
<comment type="subcellular location">
    <subcellularLocation>
        <location evidence="1">Cell inner membrane</location>
        <topology evidence="1">Multi-pass membrane protein</topology>
    </subcellularLocation>
</comment>
<evidence type="ECO:0000313" key="11">
    <source>
        <dbReference type="Proteomes" id="UP000709959"/>
    </source>
</evidence>
<feature type="domain" description="Type II secretion system protein GspF" evidence="9">
    <location>
        <begin position="64"/>
        <end position="187"/>
    </location>
</feature>
<evidence type="ECO:0000256" key="5">
    <source>
        <dbReference type="ARBA" id="ARBA00022692"/>
    </source>
</evidence>
<proteinExistence type="inferred from homology"/>
<name>A0A936K673_9BACT</name>